<dbReference type="PANTHER" id="PTHR46796">
    <property type="entry name" value="HTH-TYPE TRANSCRIPTIONAL ACTIVATOR RHAS-RELATED"/>
    <property type="match status" value="1"/>
</dbReference>
<dbReference type="RefSeq" id="WP_229919465.1">
    <property type="nucleotide sequence ID" value="NZ_BMVU01000021.1"/>
</dbReference>
<dbReference type="GO" id="GO:0003700">
    <property type="term" value="F:DNA-binding transcription factor activity"/>
    <property type="evidence" value="ECO:0007669"/>
    <property type="project" value="InterPro"/>
</dbReference>
<dbReference type="PANTHER" id="PTHR46796:SF12">
    <property type="entry name" value="HTH-TYPE DNA-BINDING TRANSCRIPTIONAL ACTIVATOR EUTR"/>
    <property type="match status" value="1"/>
</dbReference>
<dbReference type="InterPro" id="IPR018060">
    <property type="entry name" value="HTH_AraC"/>
</dbReference>
<reference evidence="5" key="1">
    <citation type="journal article" date="2014" name="Int. J. Syst. Evol. Microbiol.">
        <title>Complete genome sequence of Corynebacterium casei LMG S-19264T (=DSM 44701T), isolated from a smear-ripened cheese.</title>
        <authorList>
            <consortium name="US DOE Joint Genome Institute (JGI-PGF)"/>
            <person name="Walter F."/>
            <person name="Albersmeier A."/>
            <person name="Kalinowski J."/>
            <person name="Ruckert C."/>
        </authorList>
    </citation>
    <scope>NUCLEOTIDE SEQUENCE</scope>
    <source>
        <strain evidence="5">JCM 4790</strain>
    </source>
</reference>
<gene>
    <name evidence="5" type="ORF">GCM10010358_43260</name>
</gene>
<dbReference type="EMBL" id="BMVU01000021">
    <property type="protein sequence ID" value="GGX84412.1"/>
    <property type="molecule type" value="Genomic_DNA"/>
</dbReference>
<evidence type="ECO:0000256" key="3">
    <source>
        <dbReference type="ARBA" id="ARBA00023163"/>
    </source>
</evidence>
<keyword evidence="2" id="KW-0238">DNA-binding</keyword>
<accession>A0A918NPF1</accession>
<reference evidence="5" key="2">
    <citation type="submission" date="2020-09" db="EMBL/GenBank/DDBJ databases">
        <authorList>
            <person name="Sun Q."/>
            <person name="Ohkuma M."/>
        </authorList>
    </citation>
    <scope>NUCLEOTIDE SEQUENCE</scope>
    <source>
        <strain evidence="5">JCM 4790</strain>
    </source>
</reference>
<comment type="caution">
    <text evidence="5">The sequence shown here is derived from an EMBL/GenBank/DDBJ whole genome shotgun (WGS) entry which is preliminary data.</text>
</comment>
<proteinExistence type="predicted"/>
<dbReference type="Pfam" id="PF14525">
    <property type="entry name" value="AraC_binding_2"/>
    <property type="match status" value="1"/>
</dbReference>
<evidence type="ECO:0000313" key="6">
    <source>
        <dbReference type="Proteomes" id="UP000619244"/>
    </source>
</evidence>
<evidence type="ECO:0000256" key="1">
    <source>
        <dbReference type="ARBA" id="ARBA00023015"/>
    </source>
</evidence>
<dbReference type="SMART" id="SM00342">
    <property type="entry name" value="HTH_ARAC"/>
    <property type="match status" value="1"/>
</dbReference>
<dbReference type="InterPro" id="IPR050204">
    <property type="entry name" value="AraC_XylS_family_regulators"/>
</dbReference>
<evidence type="ECO:0000256" key="2">
    <source>
        <dbReference type="ARBA" id="ARBA00023125"/>
    </source>
</evidence>
<dbReference type="GO" id="GO:0043565">
    <property type="term" value="F:sequence-specific DNA binding"/>
    <property type="evidence" value="ECO:0007669"/>
    <property type="project" value="InterPro"/>
</dbReference>
<dbReference type="InterPro" id="IPR009057">
    <property type="entry name" value="Homeodomain-like_sf"/>
</dbReference>
<dbReference type="Gene3D" id="1.10.10.60">
    <property type="entry name" value="Homeodomain-like"/>
    <property type="match status" value="1"/>
</dbReference>
<keyword evidence="6" id="KW-1185">Reference proteome</keyword>
<evidence type="ECO:0000259" key="4">
    <source>
        <dbReference type="PROSITE" id="PS01124"/>
    </source>
</evidence>
<keyword evidence="1" id="KW-0805">Transcription regulation</keyword>
<evidence type="ECO:0000313" key="5">
    <source>
        <dbReference type="EMBL" id="GGX84412.1"/>
    </source>
</evidence>
<dbReference type="InterPro" id="IPR035418">
    <property type="entry name" value="AraC-bd_2"/>
</dbReference>
<dbReference type="Pfam" id="PF12833">
    <property type="entry name" value="HTH_18"/>
    <property type="match status" value="1"/>
</dbReference>
<protein>
    <recommendedName>
        <fullName evidence="4">HTH araC/xylS-type domain-containing protein</fullName>
    </recommendedName>
</protein>
<keyword evidence="3" id="KW-0804">Transcription</keyword>
<organism evidence="5 6">
    <name type="scientific">Streptomyces minutiscleroticus</name>
    <dbReference type="NCBI Taxonomy" id="68238"/>
    <lineage>
        <taxon>Bacteria</taxon>
        <taxon>Bacillati</taxon>
        <taxon>Actinomycetota</taxon>
        <taxon>Actinomycetes</taxon>
        <taxon>Kitasatosporales</taxon>
        <taxon>Streptomycetaceae</taxon>
        <taxon>Streptomyces</taxon>
    </lineage>
</organism>
<feature type="domain" description="HTH araC/xylS-type" evidence="4">
    <location>
        <begin position="211"/>
        <end position="313"/>
    </location>
</feature>
<dbReference type="SUPFAM" id="SSF46689">
    <property type="entry name" value="Homeodomain-like"/>
    <property type="match status" value="2"/>
</dbReference>
<dbReference type="PROSITE" id="PS01124">
    <property type="entry name" value="HTH_ARAC_FAMILY_2"/>
    <property type="match status" value="1"/>
</dbReference>
<dbReference type="AlphaFoldDB" id="A0A918NPF1"/>
<sequence>MFATTDAETAWAFLDATYGARLGINTTVATTDFRHARSDGGTFSVDDYQVPADWRFDSDPLNALVLVQATRGRIEVGCGDDHQYLAPGDVVVRTHGPDLPCSGRAHDTELRIVTLSERSFVEATGGVYDELDGPLRLPSREPRSRALAQAWKRTVTYLTDDVLANPEARAEPLVMSNAERMLAAATAAAFPRTAAPGEPSDRSDATPPLLRRAVAYIESHPDADIGVADIAAAVHVSPRALQYAFRRHLDTTPVAYLRQVRLDHAHQDLRRADPSDGDTVASIALRWGFLHQGRFARLYRDAYGTSPGHTLRQ</sequence>
<name>A0A918NPF1_9ACTN</name>
<dbReference type="Proteomes" id="UP000619244">
    <property type="component" value="Unassembled WGS sequence"/>
</dbReference>